<dbReference type="SUPFAM" id="SSF46785">
    <property type="entry name" value="Winged helix' DNA-binding domain"/>
    <property type="match status" value="1"/>
</dbReference>
<dbReference type="InterPro" id="IPR008920">
    <property type="entry name" value="TF_FadR/GntR_C"/>
</dbReference>
<dbReference type="Pfam" id="PF00392">
    <property type="entry name" value="GntR"/>
    <property type="match status" value="1"/>
</dbReference>
<dbReference type="PANTHER" id="PTHR43537:SF47">
    <property type="entry name" value="REGULATORY PROTEIN GNTR HTH"/>
    <property type="match status" value="1"/>
</dbReference>
<dbReference type="InterPro" id="IPR036388">
    <property type="entry name" value="WH-like_DNA-bd_sf"/>
</dbReference>
<dbReference type="SMART" id="SM00895">
    <property type="entry name" value="FCD"/>
    <property type="match status" value="1"/>
</dbReference>
<evidence type="ECO:0000256" key="3">
    <source>
        <dbReference type="ARBA" id="ARBA00023163"/>
    </source>
</evidence>
<dbReference type="PANTHER" id="PTHR43537">
    <property type="entry name" value="TRANSCRIPTIONAL REGULATOR, GNTR FAMILY"/>
    <property type="match status" value="1"/>
</dbReference>
<gene>
    <name evidence="5" type="ORF">T458_27090</name>
</gene>
<dbReference type="CDD" id="cd07377">
    <property type="entry name" value="WHTH_GntR"/>
    <property type="match status" value="1"/>
</dbReference>
<organism evidence="5 6">
    <name type="scientific">Brevibacillus panacihumi W25</name>
    <dbReference type="NCBI Taxonomy" id="1408254"/>
    <lineage>
        <taxon>Bacteria</taxon>
        <taxon>Bacillati</taxon>
        <taxon>Bacillota</taxon>
        <taxon>Bacilli</taxon>
        <taxon>Bacillales</taxon>
        <taxon>Paenibacillaceae</taxon>
        <taxon>Brevibacillus</taxon>
    </lineage>
</organism>
<keyword evidence="2" id="KW-0238">DNA-binding</keyword>
<evidence type="ECO:0000313" key="6">
    <source>
        <dbReference type="Proteomes" id="UP000017973"/>
    </source>
</evidence>
<evidence type="ECO:0000256" key="2">
    <source>
        <dbReference type="ARBA" id="ARBA00023125"/>
    </source>
</evidence>
<keyword evidence="1" id="KW-0805">Transcription regulation</keyword>
<dbReference type="STRING" id="1408254.T458_27090"/>
<keyword evidence="3" id="KW-0804">Transcription</keyword>
<dbReference type="PROSITE" id="PS50949">
    <property type="entry name" value="HTH_GNTR"/>
    <property type="match status" value="1"/>
</dbReference>
<dbReference type="GO" id="GO:0003677">
    <property type="term" value="F:DNA binding"/>
    <property type="evidence" value="ECO:0007669"/>
    <property type="project" value="UniProtKB-KW"/>
</dbReference>
<evidence type="ECO:0000313" key="5">
    <source>
        <dbReference type="EMBL" id="EST51956.1"/>
    </source>
</evidence>
<dbReference type="RefSeq" id="WP_023559140.1">
    <property type="nucleotide sequence ID" value="NZ_KI629786.1"/>
</dbReference>
<dbReference type="Proteomes" id="UP000017973">
    <property type="component" value="Unassembled WGS sequence"/>
</dbReference>
<evidence type="ECO:0000259" key="4">
    <source>
        <dbReference type="PROSITE" id="PS50949"/>
    </source>
</evidence>
<dbReference type="AlphaFoldDB" id="V6LZS8"/>
<dbReference type="InterPro" id="IPR000524">
    <property type="entry name" value="Tscrpt_reg_HTH_GntR"/>
</dbReference>
<dbReference type="eggNOG" id="COG2186">
    <property type="taxonomic scope" value="Bacteria"/>
</dbReference>
<dbReference type="HOGENOM" id="CLU_017584_9_2_9"/>
<sequence>MLQKTNRTTLVEQVALQIQALIESGKWPVGSRIPAEPELVAELGVSRNTVREAVRALVHAGLLVPKQGDGTYVSSASILGVVLQRRIRKSSLMETMEVRYALEQEAARLAATRRTQEDVDTMLHYLDICNKAAEAKDIKTYVEADIALHQAIVGATQNSLFIELYEHMTEALQESVNHLTEMKSHSDCHQQAHRDLVKAIVQQDPVKATEAVQRYMDYFREELKKEQCE</sequence>
<keyword evidence="6" id="KW-1185">Reference proteome</keyword>
<proteinExistence type="predicted"/>
<dbReference type="PATRIC" id="fig|1408254.3.peg.5267"/>
<dbReference type="GO" id="GO:0003700">
    <property type="term" value="F:DNA-binding transcription factor activity"/>
    <property type="evidence" value="ECO:0007669"/>
    <property type="project" value="InterPro"/>
</dbReference>
<feature type="domain" description="HTH gntR-type" evidence="4">
    <location>
        <begin position="8"/>
        <end position="76"/>
    </location>
</feature>
<reference evidence="5 6" key="1">
    <citation type="journal article" date="2014" name="Genome Announc.">
        <title>Draft Genome Sequence of Brevibacillus panacihumi Strain W25, a Halotolerant Hydrocarbon-Degrading Bacterium.</title>
        <authorList>
            <person name="Wang X."/>
            <person name="Jin D."/>
            <person name="Zhou L."/>
            <person name="Wu L."/>
            <person name="An W."/>
            <person name="Chen Y."/>
            <person name="Zhao L."/>
        </authorList>
    </citation>
    <scope>NUCLEOTIDE SEQUENCE [LARGE SCALE GENOMIC DNA]</scope>
    <source>
        <strain evidence="5 6">W25</strain>
    </source>
</reference>
<dbReference type="SMART" id="SM00345">
    <property type="entry name" value="HTH_GNTR"/>
    <property type="match status" value="1"/>
</dbReference>
<protein>
    <submittedName>
        <fullName evidence="5">GntR family transcriptional regulator</fullName>
    </submittedName>
</protein>
<evidence type="ECO:0000256" key="1">
    <source>
        <dbReference type="ARBA" id="ARBA00023015"/>
    </source>
</evidence>
<accession>V6LZS8</accession>
<dbReference type="Pfam" id="PF07729">
    <property type="entry name" value="FCD"/>
    <property type="match status" value="1"/>
</dbReference>
<dbReference type="PRINTS" id="PR00035">
    <property type="entry name" value="HTHGNTR"/>
</dbReference>
<dbReference type="InterPro" id="IPR036390">
    <property type="entry name" value="WH_DNA-bd_sf"/>
</dbReference>
<comment type="caution">
    <text evidence="5">The sequence shown here is derived from an EMBL/GenBank/DDBJ whole genome shotgun (WGS) entry which is preliminary data.</text>
</comment>
<dbReference type="InterPro" id="IPR011711">
    <property type="entry name" value="GntR_C"/>
</dbReference>
<name>V6LZS8_9BACL</name>
<dbReference type="SUPFAM" id="SSF48008">
    <property type="entry name" value="GntR ligand-binding domain-like"/>
    <property type="match status" value="1"/>
</dbReference>
<dbReference type="EMBL" id="AYJU01000018">
    <property type="protein sequence ID" value="EST51956.1"/>
    <property type="molecule type" value="Genomic_DNA"/>
</dbReference>
<dbReference type="OrthoDB" id="9782299at2"/>
<dbReference type="Gene3D" id="1.10.10.10">
    <property type="entry name" value="Winged helix-like DNA-binding domain superfamily/Winged helix DNA-binding domain"/>
    <property type="match status" value="1"/>
</dbReference>
<dbReference type="Gene3D" id="1.20.120.530">
    <property type="entry name" value="GntR ligand-binding domain-like"/>
    <property type="match status" value="1"/>
</dbReference>